<dbReference type="Proteomes" id="UP001293593">
    <property type="component" value="Unassembled WGS sequence"/>
</dbReference>
<dbReference type="EMBL" id="JAWXYG010000004">
    <property type="protein sequence ID" value="KAK4274030.1"/>
    <property type="molecule type" value="Genomic_DNA"/>
</dbReference>
<organism evidence="2 3">
    <name type="scientific">Acacia crassicarpa</name>
    <name type="common">northern wattle</name>
    <dbReference type="NCBI Taxonomy" id="499986"/>
    <lineage>
        <taxon>Eukaryota</taxon>
        <taxon>Viridiplantae</taxon>
        <taxon>Streptophyta</taxon>
        <taxon>Embryophyta</taxon>
        <taxon>Tracheophyta</taxon>
        <taxon>Spermatophyta</taxon>
        <taxon>Magnoliopsida</taxon>
        <taxon>eudicotyledons</taxon>
        <taxon>Gunneridae</taxon>
        <taxon>Pentapetalae</taxon>
        <taxon>rosids</taxon>
        <taxon>fabids</taxon>
        <taxon>Fabales</taxon>
        <taxon>Fabaceae</taxon>
        <taxon>Caesalpinioideae</taxon>
        <taxon>mimosoid clade</taxon>
        <taxon>Acacieae</taxon>
        <taxon>Acacia</taxon>
    </lineage>
</organism>
<dbReference type="AlphaFoldDB" id="A0AAE1MRP9"/>
<protein>
    <submittedName>
        <fullName evidence="2">Uncharacterized protein</fullName>
    </submittedName>
</protein>
<reference evidence="2" key="1">
    <citation type="submission" date="2023-10" db="EMBL/GenBank/DDBJ databases">
        <title>Chromosome-level genome of the transformable northern wattle, Acacia crassicarpa.</title>
        <authorList>
            <person name="Massaro I."/>
            <person name="Sinha N.R."/>
            <person name="Poethig S."/>
            <person name="Leichty A.R."/>
        </authorList>
    </citation>
    <scope>NUCLEOTIDE SEQUENCE</scope>
    <source>
        <strain evidence="2">Acra3RX</strain>
        <tissue evidence="2">Leaf</tissue>
    </source>
</reference>
<feature type="region of interest" description="Disordered" evidence="1">
    <location>
        <begin position="1"/>
        <end position="73"/>
    </location>
</feature>
<name>A0AAE1MRP9_9FABA</name>
<evidence type="ECO:0000313" key="3">
    <source>
        <dbReference type="Proteomes" id="UP001293593"/>
    </source>
</evidence>
<evidence type="ECO:0000313" key="2">
    <source>
        <dbReference type="EMBL" id="KAK4274030.1"/>
    </source>
</evidence>
<evidence type="ECO:0000256" key="1">
    <source>
        <dbReference type="SAM" id="MobiDB-lite"/>
    </source>
</evidence>
<sequence length="115" mass="12217">MSKRKSLSSLSIDSPPLSLGTLAATQNAKPSSSPEHINGLANPATRSSMRGSTSAFGLPALPPNLKRSDPTPSPANTFSCFGSGFDQGQFNGMKRFLGVYHGLGIWVFFRVDLCK</sequence>
<proteinExistence type="predicted"/>
<feature type="compositionally biased region" description="Polar residues" evidence="1">
    <location>
        <begin position="44"/>
        <end position="55"/>
    </location>
</feature>
<keyword evidence="3" id="KW-1185">Reference proteome</keyword>
<feature type="compositionally biased region" description="Low complexity" evidence="1">
    <location>
        <begin position="7"/>
        <end position="19"/>
    </location>
</feature>
<accession>A0AAE1MRP9</accession>
<comment type="caution">
    <text evidence="2">The sequence shown here is derived from an EMBL/GenBank/DDBJ whole genome shotgun (WGS) entry which is preliminary data.</text>
</comment>
<feature type="compositionally biased region" description="Polar residues" evidence="1">
    <location>
        <begin position="23"/>
        <end position="35"/>
    </location>
</feature>
<gene>
    <name evidence="2" type="ORF">QN277_017322</name>
</gene>